<dbReference type="GO" id="GO:0006281">
    <property type="term" value="P:DNA repair"/>
    <property type="evidence" value="ECO:0007669"/>
    <property type="project" value="InterPro"/>
</dbReference>
<protein>
    <recommendedName>
        <fullName evidence="1">DNA ligase (NAD(+))</fullName>
        <ecNumber evidence="1">6.5.1.2</ecNumber>
    </recommendedName>
</protein>
<organism evidence="9">
    <name type="scientific">viral metagenome</name>
    <dbReference type="NCBI Taxonomy" id="1070528"/>
    <lineage>
        <taxon>unclassified sequences</taxon>
        <taxon>metagenomes</taxon>
        <taxon>organismal metagenomes</taxon>
    </lineage>
</organism>
<dbReference type="EMBL" id="MN739486">
    <property type="protein sequence ID" value="QHT07811.1"/>
    <property type="molecule type" value="Genomic_DNA"/>
</dbReference>
<dbReference type="SUPFAM" id="SSF47781">
    <property type="entry name" value="RuvA domain 2-like"/>
    <property type="match status" value="1"/>
</dbReference>
<dbReference type="GO" id="GO:0003911">
    <property type="term" value="F:DNA ligase (NAD+) activity"/>
    <property type="evidence" value="ECO:0007669"/>
    <property type="project" value="UniProtKB-EC"/>
</dbReference>
<keyword evidence="6" id="KW-0520">NAD</keyword>
<evidence type="ECO:0000256" key="1">
    <source>
        <dbReference type="ARBA" id="ARBA00012722"/>
    </source>
</evidence>
<dbReference type="SUPFAM" id="SSF50249">
    <property type="entry name" value="Nucleic acid-binding proteins"/>
    <property type="match status" value="1"/>
</dbReference>
<dbReference type="InterPro" id="IPR013839">
    <property type="entry name" value="DNAligase_adenylation"/>
</dbReference>
<keyword evidence="3" id="KW-0235">DNA replication</keyword>
<name>A0A6C0CTS7_9ZZZZ</name>
<dbReference type="GO" id="GO:0006260">
    <property type="term" value="P:DNA replication"/>
    <property type="evidence" value="ECO:0007669"/>
    <property type="project" value="UniProtKB-KW"/>
</dbReference>
<feature type="domain" description="BRCT" evidence="8">
    <location>
        <begin position="572"/>
        <end position="651"/>
    </location>
</feature>
<sequence length="651" mass="73934">MLKKGKGKLLLMDKNTNIKMTDTMINAVQCLKKNIHSIKLLKLEVCKEILKMADENYYQEGDMNKKNKETFLTDNEYEYIKDYVLSIDPDFENKLGHENIQVDKGAKNVVKLPVWMGSMDKKRSLSAEQMNVVLTDKLDGVSCLFVNDKTDGVKLYTRGNGSQGQDITHLRTFVNGVKKNGKYDFMIRGELIMKKTVFEEIKDNESNARNTVSGIVNSKKPNPKYRGKVDFVGYEVISPSMKPLDQMLFMKDMKISCVHYVMRDRISPDEIHQALIDRKNNSDYEIDGIIVTKNIIYDKIVSGNPKHAFAYKHNFDDNAMTTTVTNVVWNLSKNGHYKPTVEFEKITINDVNIQKATGFNGKYIYENKIGPGTIIKVQRSGDVIPYITEVVKSTSPSMPSEYIWSASGNDIMVKSKTNNTELDKKLFEHMITSLKFDHFGKKSIEKLYESGVQTLDGLYKLTIDDILKIEGFKKKSATNLFESIQERKKEITCVEYMVASKCFDEGIGKKTLIKITDVYGNDDQVTLEQLIHIEDVGESRAKSYLEGLKAFKKFKKDNKLECVSKVTPPVGVQSTVLKDKIIVFTGFRDAELEKKIESMGGKVGSSVNKKSTHLVYKSLEKSSKKITEAKALNTISVLQVDDFKKLWNLGV</sequence>
<keyword evidence="2" id="KW-0436">Ligase</keyword>
<dbReference type="InterPro" id="IPR001679">
    <property type="entry name" value="DNA_ligase"/>
</dbReference>
<evidence type="ECO:0000256" key="5">
    <source>
        <dbReference type="ARBA" id="ARBA00022833"/>
    </source>
</evidence>
<dbReference type="InterPro" id="IPR036420">
    <property type="entry name" value="BRCT_dom_sf"/>
</dbReference>
<dbReference type="Gene3D" id="3.30.470.30">
    <property type="entry name" value="DNA ligase/mRNA capping enzyme"/>
    <property type="match status" value="1"/>
</dbReference>
<dbReference type="InterPro" id="IPR012340">
    <property type="entry name" value="NA-bd_OB-fold"/>
</dbReference>
<proteinExistence type="predicted"/>
<evidence type="ECO:0000313" key="9">
    <source>
        <dbReference type="EMBL" id="QHT07811.1"/>
    </source>
</evidence>
<dbReference type="PROSITE" id="PS50172">
    <property type="entry name" value="BRCT"/>
    <property type="match status" value="1"/>
</dbReference>
<dbReference type="Pfam" id="PF00533">
    <property type="entry name" value="BRCT"/>
    <property type="match status" value="1"/>
</dbReference>
<comment type="catalytic activity">
    <reaction evidence="7">
        <text>NAD(+) + (deoxyribonucleotide)n-3'-hydroxyl + 5'-phospho-(deoxyribonucleotide)m = (deoxyribonucleotide)n+m + AMP + beta-nicotinamide D-nucleotide.</text>
        <dbReference type="EC" id="6.5.1.2"/>
    </reaction>
</comment>
<evidence type="ECO:0000256" key="2">
    <source>
        <dbReference type="ARBA" id="ARBA00022598"/>
    </source>
</evidence>
<keyword evidence="4" id="KW-0479">Metal-binding</keyword>
<dbReference type="SUPFAM" id="SSF52113">
    <property type="entry name" value="BRCT domain"/>
    <property type="match status" value="1"/>
</dbReference>
<evidence type="ECO:0000256" key="4">
    <source>
        <dbReference type="ARBA" id="ARBA00022723"/>
    </source>
</evidence>
<dbReference type="Gene3D" id="1.10.150.20">
    <property type="entry name" value="5' to 3' exonuclease, C-terminal subdomain"/>
    <property type="match status" value="1"/>
</dbReference>
<dbReference type="EC" id="6.5.1.2" evidence="1"/>
<dbReference type="Pfam" id="PF14520">
    <property type="entry name" value="HHH_5"/>
    <property type="match status" value="1"/>
</dbReference>
<dbReference type="AlphaFoldDB" id="A0A6C0CTS7"/>
<dbReference type="InterPro" id="IPR013840">
    <property type="entry name" value="DNAligase_N"/>
</dbReference>
<evidence type="ECO:0000256" key="7">
    <source>
        <dbReference type="ARBA" id="ARBA00034005"/>
    </source>
</evidence>
<evidence type="ECO:0000256" key="6">
    <source>
        <dbReference type="ARBA" id="ARBA00023027"/>
    </source>
</evidence>
<dbReference type="Pfam" id="PF03120">
    <property type="entry name" value="OB_DNA_ligase"/>
    <property type="match status" value="1"/>
</dbReference>
<reference evidence="9" key="1">
    <citation type="journal article" date="2020" name="Nature">
        <title>Giant virus diversity and host interactions through global metagenomics.</title>
        <authorList>
            <person name="Schulz F."/>
            <person name="Roux S."/>
            <person name="Paez-Espino D."/>
            <person name="Jungbluth S."/>
            <person name="Walsh D.A."/>
            <person name="Denef V.J."/>
            <person name="McMahon K.D."/>
            <person name="Konstantinidis K.T."/>
            <person name="Eloe-Fadrosh E.A."/>
            <person name="Kyrpides N.C."/>
            <person name="Woyke T."/>
        </authorList>
    </citation>
    <scope>NUCLEOTIDE SEQUENCE</scope>
    <source>
        <strain evidence="9">GVMAG-M-3300021964-36</strain>
    </source>
</reference>
<dbReference type="SMART" id="SM00292">
    <property type="entry name" value="BRCT"/>
    <property type="match status" value="1"/>
</dbReference>
<dbReference type="SUPFAM" id="SSF56091">
    <property type="entry name" value="DNA ligase/mRNA capping enzyme, catalytic domain"/>
    <property type="match status" value="1"/>
</dbReference>
<dbReference type="Gene3D" id="3.40.50.10190">
    <property type="entry name" value="BRCT domain"/>
    <property type="match status" value="1"/>
</dbReference>
<dbReference type="SMART" id="SM00532">
    <property type="entry name" value="LIGANc"/>
    <property type="match status" value="1"/>
</dbReference>
<keyword evidence="5" id="KW-0862">Zinc</keyword>
<dbReference type="GO" id="GO:0046872">
    <property type="term" value="F:metal ion binding"/>
    <property type="evidence" value="ECO:0007669"/>
    <property type="project" value="UniProtKB-KW"/>
</dbReference>
<accession>A0A6C0CTS7</accession>
<evidence type="ECO:0000259" key="8">
    <source>
        <dbReference type="PROSITE" id="PS50172"/>
    </source>
</evidence>
<dbReference type="InterPro" id="IPR004150">
    <property type="entry name" value="NAD_DNA_ligase_OB"/>
</dbReference>
<dbReference type="InterPro" id="IPR010994">
    <property type="entry name" value="RuvA_2-like"/>
</dbReference>
<dbReference type="Gene3D" id="2.40.50.140">
    <property type="entry name" value="Nucleic acid-binding proteins"/>
    <property type="match status" value="1"/>
</dbReference>
<dbReference type="Pfam" id="PF01653">
    <property type="entry name" value="DNA_ligase_aden"/>
    <property type="match status" value="1"/>
</dbReference>
<evidence type="ECO:0000256" key="3">
    <source>
        <dbReference type="ARBA" id="ARBA00022705"/>
    </source>
</evidence>
<dbReference type="PIRSF" id="PIRSF001604">
    <property type="entry name" value="LigA"/>
    <property type="match status" value="1"/>
</dbReference>
<dbReference type="InterPro" id="IPR001357">
    <property type="entry name" value="BRCT_dom"/>
</dbReference>